<dbReference type="Proteomes" id="UP000042527">
    <property type="component" value="Unassembled WGS sequence"/>
</dbReference>
<protein>
    <submittedName>
        <fullName evidence="1">Uncharacterized protein</fullName>
    </submittedName>
</protein>
<evidence type="ECO:0000313" key="2">
    <source>
        <dbReference type="Proteomes" id="UP000042527"/>
    </source>
</evidence>
<organism evidence="1 2">
    <name type="scientific">Treponema phagedenis</name>
    <dbReference type="NCBI Taxonomy" id="162"/>
    <lineage>
        <taxon>Bacteria</taxon>
        <taxon>Pseudomonadati</taxon>
        <taxon>Spirochaetota</taxon>
        <taxon>Spirochaetia</taxon>
        <taxon>Spirochaetales</taxon>
        <taxon>Treponemataceae</taxon>
        <taxon>Treponema</taxon>
    </lineage>
</organism>
<name>A0A0B7GPK9_TREPH</name>
<evidence type="ECO:0000313" key="1">
    <source>
        <dbReference type="EMBL" id="CEM60383.1"/>
    </source>
</evidence>
<keyword evidence="2" id="KW-1185">Reference proteome</keyword>
<proteinExistence type="predicted"/>
<reference evidence="2" key="1">
    <citation type="submission" date="2015-01" db="EMBL/GenBank/DDBJ databases">
        <authorList>
            <person name="Manzoor Shahid"/>
            <person name="Zubair Saima"/>
        </authorList>
    </citation>
    <scope>NUCLEOTIDE SEQUENCE [LARGE SCALE GENOMIC DNA]</scope>
    <source>
        <strain evidence="2">V1</strain>
    </source>
</reference>
<dbReference type="EMBL" id="CDNC01000001">
    <property type="protein sequence ID" value="CEM60383.1"/>
    <property type="molecule type" value="Genomic_DNA"/>
</dbReference>
<dbReference type="AlphaFoldDB" id="A0A0B7GPK9"/>
<gene>
    <name evidence="1" type="ORF">TPHV1_10051</name>
</gene>
<sequence length="44" mass="4822">MSLKCGASRLITDELQGAQQECNNNVETIPDVLRFSIVSSINIL</sequence>
<accession>A0A0B7GPK9</accession>